<feature type="region of interest" description="Disordered" evidence="1">
    <location>
        <begin position="920"/>
        <end position="997"/>
    </location>
</feature>
<feature type="compositionally biased region" description="Polar residues" evidence="1">
    <location>
        <begin position="954"/>
        <end position="964"/>
    </location>
</feature>
<dbReference type="OrthoDB" id="408251at2759"/>
<feature type="region of interest" description="Disordered" evidence="1">
    <location>
        <begin position="676"/>
        <end position="730"/>
    </location>
</feature>
<dbReference type="AlphaFoldDB" id="A0A1Q9DXP3"/>
<keyword evidence="3" id="KW-1185">Reference proteome</keyword>
<evidence type="ECO:0000256" key="1">
    <source>
        <dbReference type="SAM" id="MobiDB-lite"/>
    </source>
</evidence>
<dbReference type="EMBL" id="LSRX01000345">
    <property type="protein sequence ID" value="OLP99931.1"/>
    <property type="molecule type" value="Genomic_DNA"/>
</dbReference>
<sequence>MLDLDDITDDEVPDTEPTPFWAGVHVMMPDLQDELLRVSLVAPCDVDHALSVISDARDTIAAIHHNVLVPAHPQPDPSFACVLALPPWTTNGSFVVADLRAIDGRLFMHPCAERLNRSSLLLQFEVVDLPGLQVYLADQRLDHVTWYELPLGTTITVLPPDFGFLPGHSLEMMLHSKEIGAGLTLARLLEAINRTPVPPGLLQACKVLPCSTDESQDPVAADLVSDPFSFGPYLQRLFRSPHKGATVKHGVRNSRLMPLGCQPLLLDLVVAIGVFLFQYLGASRYRILQRQLKHNTVQEQKYIAGPSDVTSEDRRHLRVLRNLTRTLGGRWLAGWSFLEQGDAPFGYPIPEETDSDVDEALQRIHFVVLKHDYVPERVAAHLRLPATQSEATAALGASRGHTAQSLFSFLMPIIPQPSDLAAWYLAAPAWNPGWHLICLDTTRIDGRIFAAFALEYITRRDILLLAEIPLGIEPIVWLAHSDCILEEGARAHIVPGALVCILPADMLPPRLRTLGEVLLTRAGWAEEPRDPCSQQIRAYCLAQRGQGRLYVPDPTRPMHYRRDIANAVGSNPATLQLYPARPRPRDVAISAITCRTVIGIQDGVSHPPGSHPGHLVLLDCRPIEEGSPGWQACVMEVDRRQGFLPTAPGQILTIYYVHTGSYELEYGRMAPTMSADAESFDDQGDADAPTELSAQPSGQDDPGNLESGPPEPSSAADPTPEDSDVTPGDATASSLHNVHFLIFTPDYAPEQVSLHLAPHTPFGETLEAIDTAREPGRRHLFPVLLPVHVQPLFSIICLLALPSWPYEGVPFLITSFVPPVRVLAVVGPANLTAADVLRLSRPGDALTIYPDGQPFVPPLPLQWALDHVAVPTRITRSQLAGFFVRLTGGHSPTGQGNHYRYVFPGQVLRIEYWPRRGVPFSPVHGGDHPPGDDPGEEDEDNDNTDGDAHWGHDLTQTSTASASTGPDAGTGSTQHRDARQGFSDQANLTDDIGGVPGKWRPDIREDAYTSGRLAFTSALLFRVFGSCYPFASPQGADWGPDLSTNEAAAREFGDAVHMPNRDWLDADIRPVFSMPGLKPPFLSYGIYAAPDVFYRITMSKATRGILPMSLQIGSQIWQPAGRSPIMIVASLSGHADSYVTLLQTGLG</sequence>
<evidence type="ECO:0000313" key="3">
    <source>
        <dbReference type="Proteomes" id="UP000186817"/>
    </source>
</evidence>
<dbReference type="Proteomes" id="UP000186817">
    <property type="component" value="Unassembled WGS sequence"/>
</dbReference>
<comment type="caution">
    <text evidence="2">The sequence shown here is derived from an EMBL/GenBank/DDBJ whole genome shotgun (WGS) entry which is preliminary data.</text>
</comment>
<protein>
    <submittedName>
        <fullName evidence="2">Uncharacterized protein</fullName>
    </submittedName>
</protein>
<proteinExistence type="predicted"/>
<feature type="compositionally biased region" description="Acidic residues" evidence="1">
    <location>
        <begin position="933"/>
        <end position="945"/>
    </location>
</feature>
<organism evidence="2 3">
    <name type="scientific">Symbiodinium microadriaticum</name>
    <name type="common">Dinoflagellate</name>
    <name type="synonym">Zooxanthella microadriatica</name>
    <dbReference type="NCBI Taxonomy" id="2951"/>
    <lineage>
        <taxon>Eukaryota</taxon>
        <taxon>Sar</taxon>
        <taxon>Alveolata</taxon>
        <taxon>Dinophyceae</taxon>
        <taxon>Suessiales</taxon>
        <taxon>Symbiodiniaceae</taxon>
        <taxon>Symbiodinium</taxon>
    </lineage>
</organism>
<evidence type="ECO:0000313" key="2">
    <source>
        <dbReference type="EMBL" id="OLP99931.1"/>
    </source>
</evidence>
<name>A0A1Q9DXP3_SYMMI</name>
<accession>A0A1Q9DXP3</accession>
<reference evidence="2 3" key="1">
    <citation type="submission" date="2016-02" db="EMBL/GenBank/DDBJ databases">
        <title>Genome analysis of coral dinoflagellate symbionts highlights evolutionary adaptations to a symbiotic lifestyle.</title>
        <authorList>
            <person name="Aranda M."/>
            <person name="Li Y."/>
            <person name="Liew Y.J."/>
            <person name="Baumgarten S."/>
            <person name="Simakov O."/>
            <person name="Wilson M."/>
            <person name="Piel J."/>
            <person name="Ashoor H."/>
            <person name="Bougouffa S."/>
            <person name="Bajic V.B."/>
            <person name="Ryu T."/>
            <person name="Ravasi T."/>
            <person name="Bayer T."/>
            <person name="Micklem G."/>
            <person name="Kim H."/>
            <person name="Bhak J."/>
            <person name="Lajeunesse T.C."/>
            <person name="Voolstra C.R."/>
        </authorList>
    </citation>
    <scope>NUCLEOTIDE SEQUENCE [LARGE SCALE GENOMIC DNA]</scope>
    <source>
        <strain evidence="2 3">CCMP2467</strain>
    </source>
</reference>
<gene>
    <name evidence="2" type="ORF">AK812_SmicGene17463</name>
</gene>